<keyword evidence="1" id="KW-0472">Membrane</keyword>
<keyword evidence="1" id="KW-0812">Transmembrane</keyword>
<protein>
    <submittedName>
        <fullName evidence="2">Uncharacterized protein</fullName>
    </submittedName>
</protein>
<feature type="transmembrane region" description="Helical" evidence="1">
    <location>
        <begin position="134"/>
        <end position="154"/>
    </location>
</feature>
<name>A0A6C0FBT0_9ZZZZ</name>
<feature type="transmembrane region" description="Helical" evidence="1">
    <location>
        <begin position="197"/>
        <end position="214"/>
    </location>
</feature>
<feature type="transmembrane region" description="Helical" evidence="1">
    <location>
        <begin position="36"/>
        <end position="60"/>
    </location>
</feature>
<reference evidence="2" key="1">
    <citation type="journal article" date="2020" name="Nature">
        <title>Giant virus diversity and host interactions through global metagenomics.</title>
        <authorList>
            <person name="Schulz F."/>
            <person name="Roux S."/>
            <person name="Paez-Espino D."/>
            <person name="Jungbluth S."/>
            <person name="Walsh D.A."/>
            <person name="Denef V.J."/>
            <person name="McMahon K.D."/>
            <person name="Konstantinidis K.T."/>
            <person name="Eloe-Fadrosh E.A."/>
            <person name="Kyrpides N.C."/>
            <person name="Woyke T."/>
        </authorList>
    </citation>
    <scope>NUCLEOTIDE SEQUENCE</scope>
    <source>
        <strain evidence="2">GVMAG-S-ERX556126-94</strain>
    </source>
</reference>
<proteinExistence type="predicted"/>
<dbReference type="AlphaFoldDB" id="A0A6C0FBT0"/>
<dbReference type="EMBL" id="MN738841">
    <property type="protein sequence ID" value="QHT39316.1"/>
    <property type="molecule type" value="Genomic_DNA"/>
</dbReference>
<accession>A0A6C0FBT0</accession>
<feature type="transmembrane region" description="Helical" evidence="1">
    <location>
        <begin position="12"/>
        <end position="30"/>
    </location>
</feature>
<sequence length="426" mass="48621">MTEDLEKITYRAGIFIDILFAIYFLGIAFLKDMNKIILGFGIGIVSHYIIKLIVFLIILYPSWGVKVTIPACEENTGDTVCTALNKQCNPNECGSYKEVTKYFNIESYKKYLTKSKSSDKKPLGSSKDYDIKRLISSELISFFSCIVYLLLLYFYYTGAGRLELNLVRLLGLVLVVAIGGMFIFYEKDVKNIDNFQLISISIIIILSLFCSAFDDSAMLYYLSPLLIIPFVIFPRFVIDSKDYCSYRTQDTCIKNENKDDGIDCQWDKNKRTCVDLGKVSDGGDDLDCSEHTDENSCLNDDCYYVKLNVNQSDLNSEGRSKVDSKIGCISESHKCRGYSCTSEFYPLNLFNDCCNAQLFNNDCSESELTDHLNNEEEMLNEIKGDDSNIKTLYGQEAWSNKVDFDESYRYCESKNRRSEIDAGIYD</sequence>
<evidence type="ECO:0000256" key="1">
    <source>
        <dbReference type="SAM" id="Phobius"/>
    </source>
</evidence>
<keyword evidence="1" id="KW-1133">Transmembrane helix</keyword>
<feature type="transmembrane region" description="Helical" evidence="1">
    <location>
        <begin position="166"/>
        <end position="185"/>
    </location>
</feature>
<organism evidence="2">
    <name type="scientific">viral metagenome</name>
    <dbReference type="NCBI Taxonomy" id="1070528"/>
    <lineage>
        <taxon>unclassified sequences</taxon>
        <taxon>metagenomes</taxon>
        <taxon>organismal metagenomes</taxon>
    </lineage>
</organism>
<feature type="transmembrane region" description="Helical" evidence="1">
    <location>
        <begin position="220"/>
        <end position="238"/>
    </location>
</feature>
<evidence type="ECO:0000313" key="2">
    <source>
        <dbReference type="EMBL" id="QHT39316.1"/>
    </source>
</evidence>